<feature type="region of interest" description="Disordered" evidence="1">
    <location>
        <begin position="562"/>
        <end position="619"/>
    </location>
</feature>
<feature type="compositionally biased region" description="Polar residues" evidence="1">
    <location>
        <begin position="582"/>
        <end position="593"/>
    </location>
</feature>
<protein>
    <submittedName>
        <fullName evidence="2">Uncharacterized protein</fullName>
    </submittedName>
</protein>
<feature type="compositionally biased region" description="Acidic residues" evidence="1">
    <location>
        <begin position="562"/>
        <end position="581"/>
    </location>
</feature>
<evidence type="ECO:0000313" key="3">
    <source>
        <dbReference type="Proteomes" id="UP000053257"/>
    </source>
</evidence>
<feature type="compositionally biased region" description="Polar residues" evidence="1">
    <location>
        <begin position="131"/>
        <end position="152"/>
    </location>
</feature>
<sequence>MSGPNAMEVEQSQPVQPSEPGITEDAAASLRAAALKTMKAKRRKGPDGSDVPSTLPPRPTVNTPSIVLDYGSEDQPETSTIIPAVNPTPTSAASTKPSPPPAPVPMEVDEDQTREEGEISDSESMPPPKSPSISRQTPRSASRPTAGRSSTMERPISSPPVPPSISHSNTNVKVEPLPQRIPEPSPAYEMYIVDDDHARPGLSLTEEQYNRGKDALLDLLGWGVPPDYIIDCGVSREMIYYAFTEMNLRLPPNFDTTGLPPALPYTSASPEPITPSAHFSRSRRASSAKGPAGDLHPSLPQKPTAPRGSPPTDSTTLSAAAASFVPSATLSAIPMQSADSPPSLIDMEQQRRQELLARKAVLASRKKQVASESMPPSTGARPESKPTVAIPAAVDDFLNSIGSATSDLAVEKAVAENYDDRMDVDDQDVDDQIPGLSLAVPTSKLSETRSPSAESTSPNAPLSAAPAESEDSVRSASADQSPPPAEGSESSGDNNTPRPSSAGPRRGAKRPVAADFVDEPATPRPYTHHHQHIHSHHPYARKRTTYFAGLNPHVRRMVIDLSDTEEEGHDNEKDDDDEEDIATQTKRMSSQQPSRPPTRLGLSSSLPVTGSLPSPNGLPKAAALHEKEQQIKKMRELIARRERAIMDKLAANSGRSTPMTAANDGIASEPPIVVKQEEDSDEVFVESTMAASIQSEPNPRLVSPNGLATPIGPLLVKQNIPPPIMQASNLNIVFYLRLFSLHPAFPAVRVSCSTPFDYHPPGSIHHITFVASYPVITAEAHHEDMPNASTPVCAA</sequence>
<keyword evidence="3" id="KW-1185">Reference proteome</keyword>
<dbReference type="HOGENOM" id="CLU_012464_0_0_1"/>
<evidence type="ECO:0000313" key="2">
    <source>
        <dbReference type="EMBL" id="KIP02889.1"/>
    </source>
</evidence>
<dbReference type="Proteomes" id="UP000053257">
    <property type="component" value="Unassembled WGS sequence"/>
</dbReference>
<dbReference type="EMBL" id="KN840646">
    <property type="protein sequence ID" value="KIP02889.1"/>
    <property type="molecule type" value="Genomic_DNA"/>
</dbReference>
<organism evidence="2 3">
    <name type="scientific">Phlebiopsis gigantea (strain 11061_1 CR5-6)</name>
    <name type="common">White-rot fungus</name>
    <name type="synonym">Peniophora gigantea</name>
    <dbReference type="NCBI Taxonomy" id="745531"/>
    <lineage>
        <taxon>Eukaryota</taxon>
        <taxon>Fungi</taxon>
        <taxon>Dikarya</taxon>
        <taxon>Basidiomycota</taxon>
        <taxon>Agaricomycotina</taxon>
        <taxon>Agaricomycetes</taxon>
        <taxon>Polyporales</taxon>
        <taxon>Phanerochaetaceae</taxon>
        <taxon>Phlebiopsis</taxon>
    </lineage>
</organism>
<dbReference type="OrthoDB" id="3270652at2759"/>
<dbReference type="AlphaFoldDB" id="A0A0C3NE59"/>
<feature type="region of interest" description="Disordered" evidence="1">
    <location>
        <begin position="419"/>
        <end position="539"/>
    </location>
</feature>
<evidence type="ECO:0000256" key="1">
    <source>
        <dbReference type="SAM" id="MobiDB-lite"/>
    </source>
</evidence>
<feature type="region of interest" description="Disordered" evidence="1">
    <location>
        <begin position="261"/>
        <end position="317"/>
    </location>
</feature>
<proteinExistence type="predicted"/>
<feature type="compositionally biased region" description="Polar residues" evidence="1">
    <location>
        <begin position="443"/>
        <end position="460"/>
    </location>
</feature>
<name>A0A0C3NE59_PHLG1</name>
<feature type="compositionally biased region" description="Polar residues" evidence="1">
    <location>
        <begin position="601"/>
        <end position="614"/>
    </location>
</feature>
<feature type="compositionally biased region" description="Acidic residues" evidence="1">
    <location>
        <begin position="422"/>
        <end position="431"/>
    </location>
</feature>
<reference evidence="2 3" key="1">
    <citation type="journal article" date="2014" name="PLoS Genet.">
        <title>Analysis of the Phlebiopsis gigantea genome, transcriptome and secretome provides insight into its pioneer colonization strategies of wood.</title>
        <authorList>
            <person name="Hori C."/>
            <person name="Ishida T."/>
            <person name="Igarashi K."/>
            <person name="Samejima M."/>
            <person name="Suzuki H."/>
            <person name="Master E."/>
            <person name="Ferreira P."/>
            <person name="Ruiz-Duenas F.J."/>
            <person name="Held B."/>
            <person name="Canessa P."/>
            <person name="Larrondo L.F."/>
            <person name="Schmoll M."/>
            <person name="Druzhinina I.S."/>
            <person name="Kubicek C.P."/>
            <person name="Gaskell J.A."/>
            <person name="Kersten P."/>
            <person name="St John F."/>
            <person name="Glasner J."/>
            <person name="Sabat G."/>
            <person name="Splinter BonDurant S."/>
            <person name="Syed K."/>
            <person name="Yadav J."/>
            <person name="Mgbeahuruike A.C."/>
            <person name="Kovalchuk A."/>
            <person name="Asiegbu F.O."/>
            <person name="Lackner G."/>
            <person name="Hoffmeister D."/>
            <person name="Rencoret J."/>
            <person name="Gutierrez A."/>
            <person name="Sun H."/>
            <person name="Lindquist E."/>
            <person name="Barry K."/>
            <person name="Riley R."/>
            <person name="Grigoriev I.V."/>
            <person name="Henrissat B."/>
            <person name="Kues U."/>
            <person name="Berka R.M."/>
            <person name="Martinez A.T."/>
            <person name="Covert S.F."/>
            <person name="Blanchette R.A."/>
            <person name="Cullen D."/>
        </authorList>
    </citation>
    <scope>NUCLEOTIDE SEQUENCE [LARGE SCALE GENOMIC DNA]</scope>
    <source>
        <strain evidence="2 3">11061_1 CR5-6</strain>
    </source>
</reference>
<accession>A0A0C3NE59</accession>
<feature type="compositionally biased region" description="Acidic residues" evidence="1">
    <location>
        <begin position="107"/>
        <end position="121"/>
    </location>
</feature>
<feature type="region of interest" description="Disordered" evidence="1">
    <location>
        <begin position="364"/>
        <end position="387"/>
    </location>
</feature>
<feature type="compositionally biased region" description="Low complexity" evidence="1">
    <location>
        <begin position="26"/>
        <end position="35"/>
    </location>
</feature>
<gene>
    <name evidence="2" type="ORF">PHLGIDRAFT_122053</name>
</gene>
<feature type="compositionally biased region" description="Low complexity" evidence="1">
    <location>
        <begin position="87"/>
        <end position="96"/>
    </location>
</feature>
<feature type="region of interest" description="Disordered" evidence="1">
    <location>
        <begin position="1"/>
        <end position="183"/>
    </location>
</feature>
<feature type="compositionally biased region" description="Basic residues" evidence="1">
    <location>
        <begin position="526"/>
        <end position="539"/>
    </location>
</feature>